<keyword evidence="12" id="KW-1185">Reference proteome</keyword>
<name>A0A5N5SSJ5_9CRUS</name>
<feature type="region of interest" description="Disordered" evidence="8">
    <location>
        <begin position="296"/>
        <end position="316"/>
    </location>
</feature>
<comment type="subunit">
    <text evidence="7">Component of the exocyst complex.</text>
</comment>
<dbReference type="InterPro" id="IPR013783">
    <property type="entry name" value="Ig-like_fold"/>
</dbReference>
<evidence type="ECO:0000259" key="10">
    <source>
        <dbReference type="Pfam" id="PF15469"/>
    </source>
</evidence>
<evidence type="ECO:0000256" key="7">
    <source>
        <dbReference type="RuleBase" id="RU365069"/>
    </source>
</evidence>
<dbReference type="EMBL" id="SEYY01020962">
    <property type="protein sequence ID" value="KAB7496858.1"/>
    <property type="molecule type" value="Genomic_DNA"/>
</dbReference>
<accession>A0A5N5SSJ5</accession>
<feature type="domain" description="Exocyst complex component EXOC2/Sec5 N-terminal" evidence="10">
    <location>
        <begin position="99"/>
        <end position="803"/>
    </location>
</feature>
<evidence type="ECO:0000256" key="3">
    <source>
        <dbReference type="ARBA" id="ARBA00017526"/>
    </source>
</evidence>
<comment type="function">
    <text evidence="1 7">Component of the exocyst complex involved in the docking of exocytic vesicles with fusion sites on the plasma membrane.</text>
</comment>
<dbReference type="Gene3D" id="2.60.40.10">
    <property type="entry name" value="Immunoglobulins"/>
    <property type="match status" value="1"/>
</dbReference>
<dbReference type="PANTHER" id="PTHR13043">
    <property type="entry name" value="EXOCYST COMPLEX COMPONENT SEC5"/>
    <property type="match status" value="1"/>
</dbReference>
<organism evidence="11 12">
    <name type="scientific">Armadillidium nasatum</name>
    <dbReference type="NCBI Taxonomy" id="96803"/>
    <lineage>
        <taxon>Eukaryota</taxon>
        <taxon>Metazoa</taxon>
        <taxon>Ecdysozoa</taxon>
        <taxon>Arthropoda</taxon>
        <taxon>Crustacea</taxon>
        <taxon>Multicrustacea</taxon>
        <taxon>Malacostraca</taxon>
        <taxon>Eumalacostraca</taxon>
        <taxon>Peracarida</taxon>
        <taxon>Isopoda</taxon>
        <taxon>Oniscidea</taxon>
        <taxon>Crinocheta</taxon>
        <taxon>Armadillidiidae</taxon>
        <taxon>Armadillidium</taxon>
    </lineage>
</organism>
<dbReference type="GO" id="GO:0006893">
    <property type="term" value="P:Golgi to plasma membrane transport"/>
    <property type="evidence" value="ECO:0007669"/>
    <property type="project" value="UniProtKB-UniRule"/>
</dbReference>
<keyword evidence="5 7" id="KW-0268">Exocytosis</keyword>
<comment type="similarity">
    <text evidence="2 7">Belongs to the SEC5 family.</text>
</comment>
<protein>
    <recommendedName>
        <fullName evidence="3 7">Exocyst complex component 2</fullName>
    </recommendedName>
</protein>
<comment type="caution">
    <text evidence="11">The sequence shown here is derived from an EMBL/GenBank/DDBJ whole genome shotgun (WGS) entry which is preliminary data.</text>
</comment>
<dbReference type="GO" id="GO:0015031">
    <property type="term" value="P:protein transport"/>
    <property type="evidence" value="ECO:0007669"/>
    <property type="project" value="UniProtKB-KW"/>
</dbReference>
<keyword evidence="4 7" id="KW-0813">Transport</keyword>
<dbReference type="PANTHER" id="PTHR13043:SF1">
    <property type="entry name" value="EXOCYST COMPLEX COMPONENT 2"/>
    <property type="match status" value="1"/>
</dbReference>
<evidence type="ECO:0000256" key="8">
    <source>
        <dbReference type="SAM" id="MobiDB-lite"/>
    </source>
</evidence>
<dbReference type="Proteomes" id="UP000326759">
    <property type="component" value="Unassembled WGS sequence"/>
</dbReference>
<dbReference type="Pfam" id="PF01833">
    <property type="entry name" value="TIG"/>
    <property type="match status" value="1"/>
</dbReference>
<dbReference type="InterPro" id="IPR029175">
    <property type="entry name" value="EXOC2/Sec5"/>
</dbReference>
<reference evidence="11 12" key="1">
    <citation type="journal article" date="2019" name="PLoS Biol.">
        <title>Sex chromosomes control vertical transmission of feminizing Wolbachia symbionts in an isopod.</title>
        <authorList>
            <person name="Becking T."/>
            <person name="Chebbi M.A."/>
            <person name="Giraud I."/>
            <person name="Moumen B."/>
            <person name="Laverre T."/>
            <person name="Caubet Y."/>
            <person name="Peccoud J."/>
            <person name="Gilbert C."/>
            <person name="Cordaux R."/>
        </authorList>
    </citation>
    <scope>NUCLEOTIDE SEQUENCE [LARGE SCALE GENOMIC DNA]</scope>
    <source>
        <strain evidence="11">ANa2</strain>
        <tissue evidence="11">Whole body excluding digestive tract and cuticle</tissue>
    </source>
</reference>
<evidence type="ECO:0000313" key="11">
    <source>
        <dbReference type="EMBL" id="KAB7496858.1"/>
    </source>
</evidence>
<dbReference type="Pfam" id="PF15469">
    <property type="entry name" value="Sec5"/>
    <property type="match status" value="1"/>
</dbReference>
<dbReference type="OrthoDB" id="26242at2759"/>
<dbReference type="InterPro" id="IPR039481">
    <property type="entry name" value="EXOC2/Sec5_N_dom"/>
</dbReference>
<gene>
    <name evidence="11" type="primary">Exoc2</name>
    <name evidence="11" type="ORF">Anas_04786</name>
</gene>
<dbReference type="GO" id="GO:0006887">
    <property type="term" value="P:exocytosis"/>
    <property type="evidence" value="ECO:0007669"/>
    <property type="project" value="UniProtKB-KW"/>
</dbReference>
<keyword evidence="6 7" id="KW-0653">Protein transport</keyword>
<evidence type="ECO:0000259" key="9">
    <source>
        <dbReference type="Pfam" id="PF01833"/>
    </source>
</evidence>
<sequence length="819" mass="91823">MSLAPVVTGISPIEGVPGTKVTIRGENLGFCQDDLMGLIICGVDCLMSAEWKSNNKIVTRSGGGIGKGDIIVVTIQGGRGTSTVQFKGLQEAMGPLKESAVWANVGSVLEQVDTLYDLKCVFESDIQEYGRQSTEVLQKAIYKCKEEADKLFEDVLHRKDRADGTRNAINVLKRFRFLFYLPVNTERNIQKGDYDVVINDYARAKSLFGDTQIQLFKKFYSEVEKKIEDLRNILSEQLIKMPTTLEYQKKIIRNLYHLETPGDPAWQCLGAQHAYILHLLMESRDSHLSRELADHDLGANKGSTPGPPVSSSSRNTTPAAKYNKIMMSSVGEWQASAPVRVLLIEDLGDILSTNFPDMWKLSQAYFGGELLPSSAHVDHFKHPECKEMILELLGVFSGIIRGAIIPQTLNPHGAYIRKYHVWPEVPLDQITPWLPQVLRHIRSCYNTLLMLDLPKDAVDVIKTLLFDLRVHCLTSLFQQTVDHLCSLHSREDWRVEVDDEQGGYTHLPQICEGDIIECAQLVKETVLEGGRREPSLLDHPNISKDIGTLIHNVIVAFAQALRKLTLKDPDDPEVEDVPDRSNQENGTTVALPSVEVQFLITLSNCAYMRRVILPRLGESLVRAGYPKAEVIESIEKSSQTYNELQETLFDAYLEERIDPIIGMIERSMYLGQYDWGKVRHTPTEVRSYVKEILLNVSQVHAEVVAVWPGLIPSLIERMVEVIGEEMARLITCVSSFSQNGALQAHIDLAALNLALNNYMSPTAQASFQEAAEALPKLTSEAKRSKENVLRSFHNKMKFLLACFLDLNPVPNGEQMIASI</sequence>
<evidence type="ECO:0000256" key="2">
    <source>
        <dbReference type="ARBA" id="ARBA00010578"/>
    </source>
</evidence>
<dbReference type="InterPro" id="IPR014756">
    <property type="entry name" value="Ig_E-set"/>
</dbReference>
<dbReference type="GO" id="GO:0000145">
    <property type="term" value="C:exocyst"/>
    <property type="evidence" value="ECO:0007669"/>
    <property type="project" value="UniProtKB-UniRule"/>
</dbReference>
<proteinExistence type="inferred from homology"/>
<dbReference type="InterPro" id="IPR002909">
    <property type="entry name" value="IPT_dom"/>
</dbReference>
<evidence type="ECO:0000256" key="6">
    <source>
        <dbReference type="ARBA" id="ARBA00022927"/>
    </source>
</evidence>
<dbReference type="FunFam" id="2.60.40.10:FF:000196">
    <property type="entry name" value="Exocyst complex component 2"/>
    <property type="match status" value="1"/>
</dbReference>
<dbReference type="SUPFAM" id="SSF81296">
    <property type="entry name" value="E set domains"/>
    <property type="match status" value="1"/>
</dbReference>
<evidence type="ECO:0000256" key="4">
    <source>
        <dbReference type="ARBA" id="ARBA00022448"/>
    </source>
</evidence>
<evidence type="ECO:0000256" key="5">
    <source>
        <dbReference type="ARBA" id="ARBA00022483"/>
    </source>
</evidence>
<evidence type="ECO:0000313" key="12">
    <source>
        <dbReference type="Proteomes" id="UP000326759"/>
    </source>
</evidence>
<evidence type="ECO:0000256" key="1">
    <source>
        <dbReference type="ARBA" id="ARBA00002660"/>
    </source>
</evidence>
<dbReference type="AlphaFoldDB" id="A0A5N5SSJ5"/>
<feature type="domain" description="IPT/TIG" evidence="9">
    <location>
        <begin position="5"/>
        <end position="86"/>
    </location>
</feature>